<dbReference type="RefSeq" id="XP_025367973.1">
    <property type="nucleotide sequence ID" value="XM_025510895.1"/>
</dbReference>
<proteinExistence type="predicted"/>
<evidence type="ECO:0000313" key="2">
    <source>
        <dbReference type="EMBL" id="PWN40813.1"/>
    </source>
</evidence>
<evidence type="ECO:0000313" key="3">
    <source>
        <dbReference type="Proteomes" id="UP000245783"/>
    </source>
</evidence>
<gene>
    <name evidence="2" type="ORF">IE81DRAFT_202640</name>
</gene>
<reference evidence="2 3" key="1">
    <citation type="journal article" date="2018" name="Mol. Biol. Evol.">
        <title>Broad Genomic Sampling Reveals a Smut Pathogenic Ancestry of the Fungal Clade Ustilaginomycotina.</title>
        <authorList>
            <person name="Kijpornyongpan T."/>
            <person name="Mondo S.J."/>
            <person name="Barry K."/>
            <person name="Sandor L."/>
            <person name="Lee J."/>
            <person name="Lipzen A."/>
            <person name="Pangilinan J."/>
            <person name="LaButti K."/>
            <person name="Hainaut M."/>
            <person name="Henrissat B."/>
            <person name="Grigoriev I.V."/>
            <person name="Spatafora J.W."/>
            <person name="Aime M.C."/>
        </authorList>
    </citation>
    <scope>NUCLEOTIDE SEQUENCE [LARGE SCALE GENOMIC DNA]</scope>
    <source>
        <strain evidence="2 3">MCA 4658</strain>
    </source>
</reference>
<protein>
    <submittedName>
        <fullName evidence="2">Uncharacterized protein</fullName>
    </submittedName>
</protein>
<dbReference type="AlphaFoldDB" id="A0A316VWJ7"/>
<sequence length="178" mass="19442">MLGTFSKPSRRERPSCQRVHHPKYCRFVSNREERSARTRGGEEETISASLSPDLRDKCDPNTPKECGAFSCLSNASQHVPIGCSECEHAPTWSEGPGRGISSRCVRVGKPSPPGRLSGYPVRPTSLPDVQGVHISRYAPKEVPECEARQICGQRAGGGFAHRRFGGTYTSSNNARSTI</sequence>
<dbReference type="Proteomes" id="UP000245783">
    <property type="component" value="Unassembled WGS sequence"/>
</dbReference>
<keyword evidence="3" id="KW-1185">Reference proteome</keyword>
<name>A0A316VWJ7_9BASI</name>
<organism evidence="2 3">
    <name type="scientific">Ceraceosorus guamensis</name>
    <dbReference type="NCBI Taxonomy" id="1522189"/>
    <lineage>
        <taxon>Eukaryota</taxon>
        <taxon>Fungi</taxon>
        <taxon>Dikarya</taxon>
        <taxon>Basidiomycota</taxon>
        <taxon>Ustilaginomycotina</taxon>
        <taxon>Exobasidiomycetes</taxon>
        <taxon>Ceraceosorales</taxon>
        <taxon>Ceraceosoraceae</taxon>
        <taxon>Ceraceosorus</taxon>
    </lineage>
</organism>
<evidence type="ECO:0000256" key="1">
    <source>
        <dbReference type="SAM" id="MobiDB-lite"/>
    </source>
</evidence>
<dbReference type="GeneID" id="37032765"/>
<feature type="compositionally biased region" description="Basic and acidic residues" evidence="1">
    <location>
        <begin position="30"/>
        <end position="42"/>
    </location>
</feature>
<dbReference type="EMBL" id="KZ819406">
    <property type="protein sequence ID" value="PWN40813.1"/>
    <property type="molecule type" value="Genomic_DNA"/>
</dbReference>
<feature type="region of interest" description="Disordered" evidence="1">
    <location>
        <begin position="30"/>
        <end position="57"/>
    </location>
</feature>
<accession>A0A316VWJ7</accession>
<dbReference type="InParanoid" id="A0A316VWJ7"/>